<dbReference type="PROSITE" id="PS00889">
    <property type="entry name" value="CNMP_BINDING_2"/>
    <property type="match status" value="1"/>
</dbReference>
<evidence type="ECO:0000256" key="6">
    <source>
        <dbReference type="ARBA" id="ARBA00022741"/>
    </source>
</evidence>
<dbReference type="SUPFAM" id="SSF56112">
    <property type="entry name" value="Protein kinase-like (PK-like)"/>
    <property type="match status" value="1"/>
</dbReference>
<dbReference type="InterPro" id="IPR000719">
    <property type="entry name" value="Prot_kinase_dom"/>
</dbReference>
<dbReference type="PROSITE" id="PS50042">
    <property type="entry name" value="CNMP_BINDING_3"/>
    <property type="match status" value="2"/>
</dbReference>
<comment type="similarity">
    <text evidence="1 12">Belongs to the protein kinase superfamily. AGC Ser/Thr protein kinase family. cGMP subfamily.</text>
</comment>
<dbReference type="EC" id="2.7.11.12" evidence="2 12"/>
<evidence type="ECO:0000256" key="2">
    <source>
        <dbReference type="ARBA" id="ARBA00012428"/>
    </source>
</evidence>
<evidence type="ECO:0000256" key="11">
    <source>
        <dbReference type="ARBA" id="ARBA00047462"/>
    </source>
</evidence>
<evidence type="ECO:0000256" key="4">
    <source>
        <dbReference type="ARBA" id="ARBA00022535"/>
    </source>
</evidence>
<dbReference type="PROSITE" id="PS50011">
    <property type="entry name" value="PROTEIN_KINASE_DOM"/>
    <property type="match status" value="1"/>
</dbReference>
<dbReference type="Gene3D" id="2.60.120.10">
    <property type="entry name" value="Jelly Rolls"/>
    <property type="match status" value="2"/>
</dbReference>
<dbReference type="CDD" id="cd00038">
    <property type="entry name" value="CAP_ED"/>
    <property type="match status" value="2"/>
</dbReference>
<dbReference type="InterPro" id="IPR017441">
    <property type="entry name" value="Protein_kinase_ATP_BS"/>
</dbReference>
<dbReference type="InterPro" id="IPR011009">
    <property type="entry name" value="Kinase-like_dom_sf"/>
</dbReference>
<sequence length="808" mass="90786">MKFFGLGKDKNSKKDSEGKLQTTAESSSKEQKASTSTASMEEQNSKSSITNQLKNLEKALACSQEEANKASVRSEKERKELVQKLQSVEDRLVKCQAENEKLKSDLARHKAVSSVSQDASKFDSELKARDDEILSLNAQLQTLNIEKESEMARVNEKIKLVIEGKDHQIKRLNALGPPVDVRDGGLRTAISAEASKKIASPTKLPKIPKAADEREAIEAALLNNAFMRNLQRDQVQQIIDAMEKKTYKKDIDIIREGMDGTHMYILQQGSVNVTKGSGPDKVDVCKLGAGSLFGELAILYNCRRTATITSTEQVILWSLERTLFQMVVKSAGKNKDQERFETLSAVKDLNALSEEKLRKIADCLEEETFDKNQCIIKQGTTGDLFYIIRSGEVRITKDKDTGGEEEVARYGKGRYFGEIALIKEDVRMANVYAVGVVKCYTLDRTAFTNLVGQIAESSLTSGDITDPDHGAKDEDKEDLRPTKIVNQHLAKISLDQLQVIKPLGAGGFGMVKLVSVNGVPDRAFALKCIQKARVVQYGQQRHIMDEKNILMQIDSPFLLGLHKTFKDNKFVYLLTDAYLGGDLWRLLHSKGPFSDTNARFYVGCVLEAFAYLHKRQYVYRDLKPENLMIDSKGYVKVVDLGFAKKVLPGHKTWTFCGTPEYIPPEIISNTGHNVAADYWSLGILVFELLSKRTPFRAKDDLAIYEGILRGIHSVQFPYKISRKAENLIKALCRQEPSERIGYQKAGISDIRKHRWFQGFDWEGLQQVKVVAPHVPDIKNAFDMSNFEKIKEEDLSKIPDETSGWDAEF</sequence>
<dbReference type="GO" id="GO:0030553">
    <property type="term" value="F:cGMP binding"/>
    <property type="evidence" value="ECO:0007669"/>
    <property type="project" value="UniProtKB-KW"/>
</dbReference>
<feature type="domain" description="AGC-kinase C-terminal" evidence="19">
    <location>
        <begin position="757"/>
        <end position="808"/>
    </location>
</feature>
<evidence type="ECO:0000259" key="17">
    <source>
        <dbReference type="PROSITE" id="PS50011"/>
    </source>
</evidence>
<dbReference type="InterPro" id="IPR000961">
    <property type="entry name" value="AGC-kinase_C"/>
</dbReference>
<evidence type="ECO:0000313" key="21">
    <source>
        <dbReference type="EMBL" id="CBY35115.1"/>
    </source>
</evidence>
<proteinExistence type="inferred from homology"/>
<keyword evidence="3 12" id="KW-0723">Serine/threonine-protein kinase</keyword>
<dbReference type="FunCoup" id="E4XVY7">
    <property type="interactions" value="5"/>
</dbReference>
<feature type="compositionally biased region" description="Basic and acidic residues" evidence="16">
    <location>
        <begin position="7"/>
        <end position="18"/>
    </location>
</feature>
<dbReference type="PANTHER" id="PTHR24353:SF147">
    <property type="entry name" value="CGMP-DEPENDENT SERINE_THREONIN PROTEIN KINASE-RELATED"/>
    <property type="match status" value="1"/>
</dbReference>
<dbReference type="SMART" id="SM00100">
    <property type="entry name" value="cNMP"/>
    <property type="match status" value="2"/>
</dbReference>
<feature type="binding site" evidence="14">
    <location>
        <begin position="503"/>
        <end position="511"/>
    </location>
    <ligand>
        <name>ATP</name>
        <dbReference type="ChEBI" id="CHEBI:30616"/>
    </ligand>
</feature>
<feature type="domain" description="Cyclic nucleotide-binding" evidence="18">
    <location>
        <begin position="348"/>
        <end position="452"/>
    </location>
</feature>
<dbReference type="InterPro" id="IPR008271">
    <property type="entry name" value="Ser/Thr_kinase_AS"/>
</dbReference>
<feature type="binding site" evidence="14 15">
    <location>
        <position position="527"/>
    </location>
    <ligand>
        <name>ATP</name>
        <dbReference type="ChEBI" id="CHEBI:30616"/>
    </ligand>
</feature>
<name>E4XVY7_OIKDI</name>
<dbReference type="CDD" id="cd05572">
    <property type="entry name" value="STKc_cGK"/>
    <property type="match status" value="1"/>
</dbReference>
<dbReference type="InterPro" id="IPR018488">
    <property type="entry name" value="cNMP-bd_CS"/>
</dbReference>
<dbReference type="Gene3D" id="1.10.510.10">
    <property type="entry name" value="Transferase(Phosphotransferase) domain 1"/>
    <property type="match status" value="1"/>
</dbReference>
<dbReference type="OrthoDB" id="63267at2759"/>
<dbReference type="SUPFAM" id="SSF51206">
    <property type="entry name" value="cAMP-binding domain-like"/>
    <property type="match status" value="2"/>
</dbReference>
<evidence type="ECO:0000256" key="10">
    <source>
        <dbReference type="ARBA" id="ARBA00047298"/>
    </source>
</evidence>
<dbReference type="Proteomes" id="UP000011014">
    <property type="component" value="Unassembled WGS sequence"/>
</dbReference>
<evidence type="ECO:0000259" key="19">
    <source>
        <dbReference type="PROSITE" id="PS51285"/>
    </source>
</evidence>
<dbReference type="PROSITE" id="PS51285">
    <property type="entry name" value="AGC_KINASE_CTER"/>
    <property type="match status" value="1"/>
</dbReference>
<dbReference type="PIRSF" id="PIRSF000559">
    <property type="entry name" value="cGMP-dep_kinase"/>
    <property type="match status" value="1"/>
</dbReference>
<dbReference type="EMBL" id="FN654588">
    <property type="protein sequence ID" value="CBY35115.1"/>
    <property type="molecule type" value="Genomic_DNA"/>
</dbReference>
<feature type="domain" description="Protein kinase" evidence="17">
    <location>
        <begin position="497"/>
        <end position="756"/>
    </location>
</feature>
<dbReference type="AlphaFoldDB" id="E4XVY7"/>
<dbReference type="EMBL" id="FN653226">
    <property type="protein sequence ID" value="CBY13842.1"/>
    <property type="molecule type" value="Genomic_DNA"/>
</dbReference>
<dbReference type="Pfam" id="PF00027">
    <property type="entry name" value="cNMP_binding"/>
    <property type="match status" value="2"/>
</dbReference>
<evidence type="ECO:0000256" key="9">
    <source>
        <dbReference type="ARBA" id="ARBA00022992"/>
    </source>
</evidence>
<dbReference type="Proteomes" id="UP000001307">
    <property type="component" value="Unassembled WGS sequence"/>
</dbReference>
<dbReference type="PROSITE" id="PS00108">
    <property type="entry name" value="PROTEIN_KINASE_ST"/>
    <property type="match status" value="1"/>
</dbReference>
<comment type="catalytic activity">
    <reaction evidence="10 12">
        <text>L-threonyl-[protein] + ATP = O-phospho-L-threonyl-[protein] + ADP + H(+)</text>
        <dbReference type="Rhea" id="RHEA:46608"/>
        <dbReference type="Rhea" id="RHEA-COMP:11060"/>
        <dbReference type="Rhea" id="RHEA-COMP:11605"/>
        <dbReference type="ChEBI" id="CHEBI:15378"/>
        <dbReference type="ChEBI" id="CHEBI:30013"/>
        <dbReference type="ChEBI" id="CHEBI:30616"/>
        <dbReference type="ChEBI" id="CHEBI:61977"/>
        <dbReference type="ChEBI" id="CHEBI:456216"/>
        <dbReference type="EC" id="2.7.11.12"/>
    </reaction>
</comment>
<keyword evidence="5 12" id="KW-0808">Transferase</keyword>
<dbReference type="PROSITE" id="PS00888">
    <property type="entry name" value="CNMP_BINDING_1"/>
    <property type="match status" value="1"/>
</dbReference>
<gene>
    <name evidence="20" type="ORF">GSOID_T00006790001</name>
    <name evidence="21" type="ORF">GSOID_T00026919001</name>
</gene>
<dbReference type="SMART" id="SM00220">
    <property type="entry name" value="S_TKc"/>
    <property type="match status" value="1"/>
</dbReference>
<keyword evidence="7 12" id="KW-0418">Kinase</keyword>
<evidence type="ECO:0000256" key="8">
    <source>
        <dbReference type="ARBA" id="ARBA00022840"/>
    </source>
</evidence>
<feature type="active site" description="Proton acceptor" evidence="13">
    <location>
        <position position="621"/>
    </location>
</feature>
<keyword evidence="22" id="KW-1185">Reference proteome</keyword>
<evidence type="ECO:0000256" key="5">
    <source>
        <dbReference type="ARBA" id="ARBA00022679"/>
    </source>
</evidence>
<feature type="domain" description="Cyclic nucleotide-binding" evidence="18">
    <location>
        <begin position="226"/>
        <end position="328"/>
    </location>
</feature>
<reference evidence="20" key="1">
    <citation type="journal article" date="2010" name="Science">
        <title>Plasticity of animal genome architecture unmasked by rapid evolution of a pelagic tunicate.</title>
        <authorList>
            <person name="Denoeud F."/>
            <person name="Henriet S."/>
            <person name="Mungpakdee S."/>
            <person name="Aury J.M."/>
            <person name="Da Silva C."/>
            <person name="Brinkmann H."/>
            <person name="Mikhaleva J."/>
            <person name="Olsen L.C."/>
            <person name="Jubin C."/>
            <person name="Canestro C."/>
            <person name="Bouquet J.M."/>
            <person name="Danks G."/>
            <person name="Poulain J."/>
            <person name="Campsteijn C."/>
            <person name="Adamski M."/>
            <person name="Cross I."/>
            <person name="Yadetie F."/>
            <person name="Muffato M."/>
            <person name="Louis A."/>
            <person name="Butcher S."/>
            <person name="Tsagkogeorga G."/>
            <person name="Konrad A."/>
            <person name="Singh S."/>
            <person name="Jensen M.F."/>
            <person name="Cong E.H."/>
            <person name="Eikeseth-Otteraa H."/>
            <person name="Noel B."/>
            <person name="Anthouard V."/>
            <person name="Porcel B.M."/>
            <person name="Kachouri-Lafond R."/>
            <person name="Nishino A."/>
            <person name="Ugolini M."/>
            <person name="Chourrout P."/>
            <person name="Nishida H."/>
            <person name="Aasland R."/>
            <person name="Huzurbazar S."/>
            <person name="Westhof E."/>
            <person name="Delsuc F."/>
            <person name="Lehrach H."/>
            <person name="Reinhardt R."/>
            <person name="Weissenbach J."/>
            <person name="Roy S.W."/>
            <person name="Artiguenave F."/>
            <person name="Postlethwait J.H."/>
            <person name="Manak J.R."/>
            <person name="Thompson E.M."/>
            <person name="Jaillon O."/>
            <person name="Du Pasquier L."/>
            <person name="Boudinot P."/>
            <person name="Liberles D.A."/>
            <person name="Volff J.N."/>
            <person name="Philippe H."/>
            <person name="Lenhard B."/>
            <person name="Roest Crollius H."/>
            <person name="Wincker P."/>
            <person name="Chourrout D."/>
        </authorList>
    </citation>
    <scope>NUCLEOTIDE SEQUENCE [LARGE SCALE GENOMIC DNA]</scope>
</reference>
<dbReference type="PRINTS" id="PR00103">
    <property type="entry name" value="CAMPKINASE"/>
</dbReference>
<protein>
    <recommendedName>
        <fullName evidence="2 12">cGMP-dependent protein kinase</fullName>
        <ecNumber evidence="2 12">2.7.11.12</ecNumber>
    </recommendedName>
</protein>
<dbReference type="InterPro" id="IPR002374">
    <property type="entry name" value="cGMP_dep_kinase"/>
</dbReference>
<evidence type="ECO:0000256" key="1">
    <source>
        <dbReference type="ARBA" id="ARBA00006352"/>
    </source>
</evidence>
<dbReference type="Gene3D" id="3.30.200.20">
    <property type="entry name" value="Phosphorylase Kinase, domain 1"/>
    <property type="match status" value="1"/>
</dbReference>
<keyword evidence="9 12" id="KW-0142">cGMP-binding</keyword>
<evidence type="ECO:0000256" key="7">
    <source>
        <dbReference type="ARBA" id="ARBA00022777"/>
    </source>
</evidence>
<evidence type="ECO:0000256" key="12">
    <source>
        <dbReference type="PIRNR" id="PIRNR000559"/>
    </source>
</evidence>
<accession>E4XVY7</accession>
<keyword evidence="6 12" id="KW-0547">Nucleotide-binding</keyword>
<evidence type="ECO:0000313" key="20">
    <source>
        <dbReference type="EMBL" id="CBY13842.1"/>
    </source>
</evidence>
<dbReference type="PROSITE" id="PS00107">
    <property type="entry name" value="PROTEIN_KINASE_ATP"/>
    <property type="match status" value="1"/>
</dbReference>
<evidence type="ECO:0000259" key="18">
    <source>
        <dbReference type="PROSITE" id="PS50042"/>
    </source>
</evidence>
<dbReference type="PANTHER" id="PTHR24353">
    <property type="entry name" value="CYCLIC NUCLEOTIDE-DEPENDENT PROTEIN KINASE"/>
    <property type="match status" value="1"/>
</dbReference>
<evidence type="ECO:0000256" key="15">
    <source>
        <dbReference type="PROSITE-ProRule" id="PRU10141"/>
    </source>
</evidence>
<feature type="region of interest" description="Disordered" evidence="16">
    <location>
        <begin position="1"/>
        <end position="52"/>
    </location>
</feature>
<keyword evidence="4 12" id="KW-0140">cGMP</keyword>
<evidence type="ECO:0000256" key="14">
    <source>
        <dbReference type="PIRSR" id="PIRSR000559-2"/>
    </source>
</evidence>
<feature type="compositionally biased region" description="Polar residues" evidence="16">
    <location>
        <begin position="33"/>
        <end position="52"/>
    </location>
</feature>
<dbReference type="InterPro" id="IPR018490">
    <property type="entry name" value="cNMP-bd_dom_sf"/>
</dbReference>
<organism evidence="20">
    <name type="scientific">Oikopleura dioica</name>
    <name type="common">Tunicate</name>
    <dbReference type="NCBI Taxonomy" id="34765"/>
    <lineage>
        <taxon>Eukaryota</taxon>
        <taxon>Metazoa</taxon>
        <taxon>Chordata</taxon>
        <taxon>Tunicata</taxon>
        <taxon>Appendicularia</taxon>
        <taxon>Copelata</taxon>
        <taxon>Oikopleuridae</taxon>
        <taxon>Oikopleura</taxon>
    </lineage>
</organism>
<dbReference type="InterPro" id="IPR014710">
    <property type="entry name" value="RmlC-like_jellyroll"/>
</dbReference>
<evidence type="ECO:0000313" key="22">
    <source>
        <dbReference type="Proteomes" id="UP000001307"/>
    </source>
</evidence>
<dbReference type="InterPro" id="IPR035014">
    <property type="entry name" value="STKc_cGK"/>
</dbReference>
<comment type="catalytic activity">
    <reaction evidence="11">
        <text>L-seryl-[protein] + ATP = O-phospho-L-seryl-[protein] + ADP + H(+)</text>
        <dbReference type="Rhea" id="RHEA:17989"/>
        <dbReference type="Rhea" id="RHEA-COMP:9863"/>
        <dbReference type="Rhea" id="RHEA-COMP:11604"/>
        <dbReference type="ChEBI" id="CHEBI:15378"/>
        <dbReference type="ChEBI" id="CHEBI:29999"/>
        <dbReference type="ChEBI" id="CHEBI:30616"/>
        <dbReference type="ChEBI" id="CHEBI:83421"/>
        <dbReference type="ChEBI" id="CHEBI:456216"/>
        <dbReference type="EC" id="2.7.11.12"/>
    </reaction>
</comment>
<evidence type="ECO:0000256" key="3">
    <source>
        <dbReference type="ARBA" id="ARBA00022527"/>
    </source>
</evidence>
<dbReference type="GO" id="GO:0004692">
    <property type="term" value="F:cGMP-dependent protein kinase activity"/>
    <property type="evidence" value="ECO:0007669"/>
    <property type="project" value="UniProtKB-EC"/>
</dbReference>
<evidence type="ECO:0000256" key="16">
    <source>
        <dbReference type="SAM" id="MobiDB-lite"/>
    </source>
</evidence>
<keyword evidence="8 12" id="KW-0067">ATP-binding</keyword>
<dbReference type="GO" id="GO:0005524">
    <property type="term" value="F:ATP binding"/>
    <property type="evidence" value="ECO:0007669"/>
    <property type="project" value="UniProtKB-UniRule"/>
</dbReference>
<evidence type="ECO:0000256" key="13">
    <source>
        <dbReference type="PIRSR" id="PIRSR000559-1"/>
    </source>
</evidence>
<dbReference type="InterPro" id="IPR000595">
    <property type="entry name" value="cNMP-bd_dom"/>
</dbReference>
<dbReference type="InParanoid" id="E4XVY7"/>
<dbReference type="Pfam" id="PF00069">
    <property type="entry name" value="Pkinase"/>
    <property type="match status" value="1"/>
</dbReference>